<dbReference type="Gene3D" id="3.40.50.620">
    <property type="entry name" value="HUPs"/>
    <property type="match status" value="1"/>
</dbReference>
<feature type="domain" description="UspA" evidence="2">
    <location>
        <begin position="1"/>
        <end position="147"/>
    </location>
</feature>
<dbReference type="InterPro" id="IPR006016">
    <property type="entry name" value="UspA"/>
</dbReference>
<dbReference type="SUPFAM" id="SSF52402">
    <property type="entry name" value="Adenine nucleotide alpha hydrolases-like"/>
    <property type="match status" value="1"/>
</dbReference>
<keyword evidence="4" id="KW-1185">Reference proteome</keyword>
<dbReference type="Proteomes" id="UP000290932">
    <property type="component" value="Unassembled WGS sequence"/>
</dbReference>
<comment type="caution">
    <text evidence="3">The sequence shown here is derived from an EMBL/GenBank/DDBJ whole genome shotgun (WGS) entry which is preliminary data.</text>
</comment>
<dbReference type="PANTHER" id="PTHR46268">
    <property type="entry name" value="STRESS RESPONSE PROTEIN NHAX"/>
    <property type="match status" value="1"/>
</dbReference>
<dbReference type="PANTHER" id="PTHR46268:SF15">
    <property type="entry name" value="UNIVERSAL STRESS PROTEIN HP_0031"/>
    <property type="match status" value="1"/>
</dbReference>
<evidence type="ECO:0000259" key="2">
    <source>
        <dbReference type="Pfam" id="PF00582"/>
    </source>
</evidence>
<dbReference type="OrthoDB" id="105697at2157"/>
<dbReference type="AlphaFoldDB" id="A0A498H1B7"/>
<gene>
    <name evidence="3" type="ORF">ABH15_08325</name>
</gene>
<proteinExistence type="inferred from homology"/>
<comment type="similarity">
    <text evidence="1">Belongs to the universal stress protein A family.</text>
</comment>
<protein>
    <submittedName>
        <fullName evidence="3">Universal stress protein UspA</fullName>
    </submittedName>
</protein>
<dbReference type="InterPro" id="IPR006015">
    <property type="entry name" value="Universal_stress_UspA"/>
</dbReference>
<sequence>MLKTILVAVDGSEVGKKALDTALALAKALDAEIHAIHVIQAGLYPSLTMNDMEPVAVAQQAVFEMLEREAEYVLADAEKAGAEAGVRITPQKRFGQPGAEIVGLAVELEADLVILGSHGRSRLDTILLGSVSQFVLHNSPVTTMITRA</sequence>
<dbReference type="InterPro" id="IPR014729">
    <property type="entry name" value="Rossmann-like_a/b/a_fold"/>
</dbReference>
<evidence type="ECO:0000313" key="4">
    <source>
        <dbReference type="Proteomes" id="UP000290932"/>
    </source>
</evidence>
<dbReference type="CDD" id="cd00293">
    <property type="entry name" value="USP-like"/>
    <property type="match status" value="1"/>
</dbReference>
<evidence type="ECO:0000256" key="1">
    <source>
        <dbReference type="ARBA" id="ARBA00008791"/>
    </source>
</evidence>
<dbReference type="EMBL" id="LHQS01000002">
    <property type="protein sequence ID" value="RXE56157.1"/>
    <property type="molecule type" value="Genomic_DNA"/>
</dbReference>
<dbReference type="Pfam" id="PF00582">
    <property type="entry name" value="Usp"/>
    <property type="match status" value="1"/>
</dbReference>
<name>A0A498H1B7_9EURY</name>
<organism evidence="3 4">
    <name type="scientific">Methanoculleus taiwanensis</name>
    <dbReference type="NCBI Taxonomy" id="1550565"/>
    <lineage>
        <taxon>Archaea</taxon>
        <taxon>Methanobacteriati</taxon>
        <taxon>Methanobacteriota</taxon>
        <taxon>Stenosarchaea group</taxon>
        <taxon>Methanomicrobia</taxon>
        <taxon>Methanomicrobiales</taxon>
        <taxon>Methanomicrobiaceae</taxon>
        <taxon>Methanoculleus</taxon>
    </lineage>
</organism>
<evidence type="ECO:0000313" key="3">
    <source>
        <dbReference type="EMBL" id="RXE56157.1"/>
    </source>
</evidence>
<dbReference type="RefSeq" id="WP_128693902.1">
    <property type="nucleotide sequence ID" value="NZ_LHQS01000002.1"/>
</dbReference>
<accession>A0A498H1B7</accession>
<dbReference type="PRINTS" id="PR01438">
    <property type="entry name" value="UNVRSLSTRESS"/>
</dbReference>
<reference evidence="3 4" key="1">
    <citation type="journal article" date="2015" name="Int. J. Syst. Evol. Microbiol.">
        <title>Methanoculleus taiwanensis sp. nov., a methanogen isolated from deep marine sediment at the deformation front area near Taiwan.</title>
        <authorList>
            <person name="Weng C.Y."/>
            <person name="Chen S.C."/>
            <person name="Lai M.C."/>
            <person name="Wu S.Y."/>
            <person name="Lin S."/>
            <person name="Yang T.F."/>
            <person name="Chen P.C."/>
        </authorList>
    </citation>
    <scope>NUCLEOTIDE SEQUENCE [LARGE SCALE GENOMIC DNA]</scope>
    <source>
        <strain evidence="3 4">CYW4</strain>
    </source>
</reference>